<name>A0A7Z9BT87_9CYAN</name>
<evidence type="ECO:0000313" key="2">
    <source>
        <dbReference type="Proteomes" id="UP000184550"/>
    </source>
</evidence>
<dbReference type="EMBL" id="CZCU02000145">
    <property type="protein sequence ID" value="VXD20222.1"/>
    <property type="molecule type" value="Genomic_DNA"/>
</dbReference>
<dbReference type="RefSeq" id="WP_083622943.1">
    <property type="nucleotide sequence ID" value="NZ_LR734875.1"/>
</dbReference>
<dbReference type="InterPro" id="IPR034122">
    <property type="entry name" value="Retropepsin-like_bacterial"/>
</dbReference>
<dbReference type="AlphaFoldDB" id="A0A7Z9BT87"/>
<evidence type="ECO:0000313" key="1">
    <source>
        <dbReference type="EMBL" id="VXD20222.1"/>
    </source>
</evidence>
<keyword evidence="2" id="KW-1185">Reference proteome</keyword>
<dbReference type="Gene3D" id="2.40.70.10">
    <property type="entry name" value="Acid Proteases"/>
    <property type="match status" value="1"/>
</dbReference>
<dbReference type="Pfam" id="PF13975">
    <property type="entry name" value="gag-asp_proteas"/>
    <property type="match status" value="1"/>
</dbReference>
<dbReference type="CDD" id="cd05483">
    <property type="entry name" value="retropepsin_like_bacteria"/>
    <property type="match status" value="1"/>
</dbReference>
<organism evidence="1 2">
    <name type="scientific">Planktothrix serta PCC 8927</name>
    <dbReference type="NCBI Taxonomy" id="671068"/>
    <lineage>
        <taxon>Bacteria</taxon>
        <taxon>Bacillati</taxon>
        <taxon>Cyanobacteriota</taxon>
        <taxon>Cyanophyceae</taxon>
        <taxon>Oscillatoriophycideae</taxon>
        <taxon>Oscillatoriales</taxon>
        <taxon>Microcoleaceae</taxon>
        <taxon>Planktothrix</taxon>
    </lineage>
</organism>
<accession>A0A7Z9BT87</accession>
<comment type="caution">
    <text evidence="1">The sequence shown here is derived from an EMBL/GenBank/DDBJ whole genome shotgun (WGS) entry which is preliminary data.</text>
</comment>
<dbReference type="SUPFAM" id="SSF50630">
    <property type="entry name" value="Acid proteases"/>
    <property type="match status" value="1"/>
</dbReference>
<dbReference type="Proteomes" id="UP000184550">
    <property type="component" value="Unassembled WGS sequence"/>
</dbReference>
<dbReference type="InterPro" id="IPR021109">
    <property type="entry name" value="Peptidase_aspartic_dom_sf"/>
</dbReference>
<reference evidence="1" key="1">
    <citation type="submission" date="2019-10" db="EMBL/GenBank/DDBJ databases">
        <authorList>
            <consortium name="Genoscope - CEA"/>
            <person name="William W."/>
        </authorList>
    </citation>
    <scope>NUCLEOTIDE SEQUENCE [LARGE SCALE GENOMIC DNA]</scope>
    <source>
        <strain evidence="1">BBR_PRJEB10992</strain>
    </source>
</reference>
<gene>
    <name evidence="1" type="ORF">PL8927_690008</name>
</gene>
<proteinExistence type="predicted"/>
<protein>
    <recommendedName>
        <fullName evidence="3">Peptidase A2 domain-containing protein</fullName>
    </recommendedName>
</protein>
<dbReference type="OrthoDB" id="513120at2"/>
<sequence>MIQTISINSYSLKLSLILLLTGSLLSVIPVKAQEYPGCFIRERSGDVVNLTQSVCNLFPTSAPLSANPTTPGVFQIPIKRREAGIPVIDVNFNGQNTFEMLLDTGASGVVITPRMATALAVQPYGNLPISTASDQLINQQVGRVNSIDVGGLEMRDVEVSISPVLEIGLLGQGFFGNYDITIKQDVIEFRART</sequence>
<evidence type="ECO:0008006" key="3">
    <source>
        <dbReference type="Google" id="ProtNLM"/>
    </source>
</evidence>